<dbReference type="GO" id="GO:0005829">
    <property type="term" value="C:cytosol"/>
    <property type="evidence" value="ECO:0007669"/>
    <property type="project" value="TreeGrafter"/>
</dbReference>
<name>A0A560KKM6_9BRAD</name>
<feature type="domain" description="NADP-dependent oxidoreductase" evidence="1">
    <location>
        <begin position="27"/>
        <end position="324"/>
    </location>
</feature>
<evidence type="ECO:0000313" key="2">
    <source>
        <dbReference type="EMBL" id="TWB81220.1"/>
    </source>
</evidence>
<dbReference type="EMBL" id="VITW01000002">
    <property type="protein sequence ID" value="TWB81220.1"/>
    <property type="molecule type" value="Genomic_DNA"/>
</dbReference>
<evidence type="ECO:0000313" key="3">
    <source>
        <dbReference type="Proteomes" id="UP000315914"/>
    </source>
</evidence>
<dbReference type="PANTHER" id="PTHR42686">
    <property type="entry name" value="GH17980P-RELATED"/>
    <property type="match status" value="1"/>
</dbReference>
<protein>
    <submittedName>
        <fullName evidence="2">D-threo-aldose 1-dehydrogenase</fullName>
    </submittedName>
</protein>
<dbReference type="InterPro" id="IPR036812">
    <property type="entry name" value="NAD(P)_OxRdtase_dom_sf"/>
</dbReference>
<dbReference type="GO" id="GO:0016491">
    <property type="term" value="F:oxidoreductase activity"/>
    <property type="evidence" value="ECO:0007669"/>
    <property type="project" value="InterPro"/>
</dbReference>
<sequence length="338" mass="36127">MSGLLEEDYKAMGMKRARLGSLDVTSIGLGSAPLGGLFSPVSDADAEATLATAWAAGIRFFDTAPLYGFGLAERRLGAFLRQQKRDTYAISTKVGRLLRAPDGGAAEDEHYKGTPRERPVFDFSYDGVMRSVEESLARLGLDRVDVLLVHDPDDHYDEAVAGAFRALQRLRDDGTVKAIGAGMNQSEMPARFAEAVPVDCFLLAGRYTLLDQGALDALFPVCQARNIGILLGGIYNSGILANPHAGAKFNYQDADAALVARALALDELCRKHGTELKAAALQFCMAHPAVTVAVMGARNAGEVADNIAMSETTVSPAFWQELRARNLVDARAPLPGGV</sequence>
<comment type="caution">
    <text evidence="2">The sequence shown here is derived from an EMBL/GenBank/DDBJ whole genome shotgun (WGS) entry which is preliminary data.</text>
</comment>
<gene>
    <name evidence="2" type="ORF">FBZ95_102439</name>
</gene>
<proteinExistence type="predicted"/>
<dbReference type="InterPro" id="IPR023210">
    <property type="entry name" value="NADP_OxRdtase_dom"/>
</dbReference>
<dbReference type="PANTHER" id="PTHR42686:SF1">
    <property type="entry name" value="GH17980P-RELATED"/>
    <property type="match status" value="1"/>
</dbReference>
<dbReference type="Proteomes" id="UP000315914">
    <property type="component" value="Unassembled WGS sequence"/>
</dbReference>
<reference evidence="2 3" key="1">
    <citation type="submission" date="2019-06" db="EMBL/GenBank/DDBJ databases">
        <title>Genomic Encyclopedia of Type Strains, Phase IV (KMG-V): Genome sequencing to study the core and pangenomes of soil and plant-associated prokaryotes.</title>
        <authorList>
            <person name="Whitman W."/>
        </authorList>
    </citation>
    <scope>NUCLEOTIDE SEQUENCE [LARGE SCALE GENOMIC DNA]</scope>
    <source>
        <strain evidence="2 3">BR 10556</strain>
    </source>
</reference>
<dbReference type="AlphaFoldDB" id="A0A560KKM6"/>
<dbReference type="SUPFAM" id="SSF51430">
    <property type="entry name" value="NAD(P)-linked oxidoreductase"/>
    <property type="match status" value="1"/>
</dbReference>
<dbReference type="Pfam" id="PF00248">
    <property type="entry name" value="Aldo_ket_red"/>
    <property type="match status" value="1"/>
</dbReference>
<accession>A0A560KKM6</accession>
<organism evidence="2 3">
    <name type="scientific">Bradyrhizobium sacchari</name>
    <dbReference type="NCBI Taxonomy" id="1399419"/>
    <lineage>
        <taxon>Bacteria</taxon>
        <taxon>Pseudomonadati</taxon>
        <taxon>Pseudomonadota</taxon>
        <taxon>Alphaproteobacteria</taxon>
        <taxon>Hyphomicrobiales</taxon>
        <taxon>Nitrobacteraceae</taxon>
        <taxon>Bradyrhizobium</taxon>
    </lineage>
</organism>
<dbReference type="Gene3D" id="3.20.20.100">
    <property type="entry name" value="NADP-dependent oxidoreductase domain"/>
    <property type="match status" value="1"/>
</dbReference>
<dbReference type="InterPro" id="IPR020471">
    <property type="entry name" value="AKR"/>
</dbReference>
<evidence type="ECO:0000259" key="1">
    <source>
        <dbReference type="Pfam" id="PF00248"/>
    </source>
</evidence>
<keyword evidence="3" id="KW-1185">Reference proteome</keyword>
<dbReference type="STRING" id="1399419.A5906_19945"/>
<dbReference type="FunFam" id="3.20.20.100:FF:000039">
    <property type="entry name" value="Putative oxidoreductase"/>
    <property type="match status" value="1"/>
</dbReference>
<dbReference type="CDD" id="cd19152">
    <property type="entry name" value="AKR_AKR15A"/>
    <property type="match status" value="1"/>
</dbReference>